<dbReference type="AlphaFoldDB" id="A0A0C2FLF2"/>
<name>A0A0C2FLF2_9BILA</name>
<feature type="non-terminal residue" evidence="2">
    <location>
        <position position="1"/>
    </location>
</feature>
<gene>
    <name evidence="2" type="ORF">ANCDUO_22343</name>
</gene>
<keyword evidence="3" id="KW-1185">Reference proteome</keyword>
<organism evidence="2 3">
    <name type="scientific">Ancylostoma duodenale</name>
    <dbReference type="NCBI Taxonomy" id="51022"/>
    <lineage>
        <taxon>Eukaryota</taxon>
        <taxon>Metazoa</taxon>
        <taxon>Ecdysozoa</taxon>
        <taxon>Nematoda</taxon>
        <taxon>Chromadorea</taxon>
        <taxon>Rhabditida</taxon>
        <taxon>Rhabditina</taxon>
        <taxon>Rhabditomorpha</taxon>
        <taxon>Strongyloidea</taxon>
        <taxon>Ancylostomatidae</taxon>
        <taxon>Ancylostomatinae</taxon>
        <taxon>Ancylostoma</taxon>
    </lineage>
</organism>
<evidence type="ECO:0000313" key="2">
    <source>
        <dbReference type="EMBL" id="KIH47594.1"/>
    </source>
</evidence>
<dbReference type="Proteomes" id="UP000054047">
    <property type="component" value="Unassembled WGS sequence"/>
</dbReference>
<protein>
    <submittedName>
        <fullName evidence="2">Uncharacterized protein</fullName>
    </submittedName>
</protein>
<sequence length="194" mass="22261">AESGQEDQPQDQKKRTVRQVKQQVQEQKERRDSNGNIIKEKAAEKKKPVTSRIWAFVLRVLSKKPSFHPRGRKASYNFGDSLSQKEESAKRHWWWPSNNVKGRRTTLKINVAGLVPKKNGRVNNLSAVIAQNEESTKKDIPRSNQEALMELEYGKMTYNRTRRGAYDNPFQARAYGDDVTGTPLETECPGEFTL</sequence>
<accession>A0A0C2FLF2</accession>
<evidence type="ECO:0000256" key="1">
    <source>
        <dbReference type="SAM" id="MobiDB-lite"/>
    </source>
</evidence>
<feature type="compositionally biased region" description="Basic and acidic residues" evidence="1">
    <location>
        <begin position="26"/>
        <end position="47"/>
    </location>
</feature>
<feature type="region of interest" description="Disordered" evidence="1">
    <location>
        <begin position="1"/>
        <end position="49"/>
    </location>
</feature>
<dbReference type="EMBL" id="KN767507">
    <property type="protein sequence ID" value="KIH47594.1"/>
    <property type="molecule type" value="Genomic_DNA"/>
</dbReference>
<dbReference type="OrthoDB" id="8939548at2759"/>
<proteinExistence type="predicted"/>
<reference evidence="2 3" key="1">
    <citation type="submission" date="2013-12" db="EMBL/GenBank/DDBJ databases">
        <title>Draft genome of the parsitic nematode Ancylostoma duodenale.</title>
        <authorList>
            <person name="Mitreva M."/>
        </authorList>
    </citation>
    <scope>NUCLEOTIDE SEQUENCE [LARGE SCALE GENOMIC DNA]</scope>
    <source>
        <strain evidence="2 3">Zhejiang</strain>
    </source>
</reference>
<evidence type="ECO:0000313" key="3">
    <source>
        <dbReference type="Proteomes" id="UP000054047"/>
    </source>
</evidence>